<organism evidence="2 3">
    <name type="scientific">Streptomyces phaeofaciens</name>
    <dbReference type="NCBI Taxonomy" id="68254"/>
    <lineage>
        <taxon>Bacteria</taxon>
        <taxon>Bacillati</taxon>
        <taxon>Actinomycetota</taxon>
        <taxon>Actinomycetes</taxon>
        <taxon>Kitasatosporales</taxon>
        <taxon>Streptomycetaceae</taxon>
        <taxon>Streptomyces</taxon>
    </lineage>
</organism>
<feature type="region of interest" description="Disordered" evidence="1">
    <location>
        <begin position="1"/>
        <end position="22"/>
    </location>
</feature>
<dbReference type="EMBL" id="BMSA01000040">
    <property type="protein sequence ID" value="GGT92145.1"/>
    <property type="molecule type" value="Genomic_DNA"/>
</dbReference>
<dbReference type="Gene3D" id="3.90.180.10">
    <property type="entry name" value="Medium-chain alcohol dehydrogenases, catalytic domain"/>
    <property type="match status" value="1"/>
</dbReference>
<evidence type="ECO:0000256" key="1">
    <source>
        <dbReference type="SAM" id="MobiDB-lite"/>
    </source>
</evidence>
<sequence length="387" mass="43215">MISTDAWVLPRGPGGGTPPPRRSAALRRQIFHIPDLKEDEALVEPLYGSWEANVDHALARQPIDVCRQRGEDAVVVGNLGVVRVLQPDAAGTVRTGDVCMVMPFGRRDRHGYAELVYAYDMPGTYGLLARRTKVAADLLLQVPDDPRYTLAQWATYARYFSAWDNWRVAFASWRAQMSDADPADHLVFGWGGGVALAELELARRAGFRVAMTASSDDRLAYLAARGITPVDRRVFPDLAFDADRAVADQQYADRYRASEKEFLRVLGELSDGTGAAIFVDNLGGSLIKPTLKAIARQGVLTTLGWKHGMEIPMRRASECIRRHLHINTHVWRYQDSAQIRDYQLNTGWLPDPHTIEVRSFDEVPGLADDFAAGRTTSYFPLYRMEAP</sequence>
<dbReference type="SUPFAM" id="SSF51735">
    <property type="entry name" value="NAD(P)-binding Rossmann-fold domains"/>
    <property type="match status" value="1"/>
</dbReference>
<protein>
    <submittedName>
        <fullName evidence="2">Zinc-binding dehydrogenase</fullName>
    </submittedName>
</protein>
<keyword evidence="3" id="KW-1185">Reference proteome</keyword>
<comment type="caution">
    <text evidence="2">The sequence shown here is derived from an EMBL/GenBank/DDBJ whole genome shotgun (WGS) entry which is preliminary data.</text>
</comment>
<reference evidence="2" key="2">
    <citation type="submission" date="2020-09" db="EMBL/GenBank/DDBJ databases">
        <authorList>
            <person name="Sun Q."/>
            <person name="Ohkuma M."/>
        </authorList>
    </citation>
    <scope>NUCLEOTIDE SEQUENCE</scope>
    <source>
        <strain evidence="2">JCM 4125</strain>
    </source>
</reference>
<dbReference type="RefSeq" id="WP_189717771.1">
    <property type="nucleotide sequence ID" value="NZ_BMSA01000040.1"/>
</dbReference>
<name>A0A918HPZ3_9ACTN</name>
<proteinExistence type="predicted"/>
<dbReference type="Proteomes" id="UP000646776">
    <property type="component" value="Unassembled WGS sequence"/>
</dbReference>
<dbReference type="Gene3D" id="3.40.50.720">
    <property type="entry name" value="NAD(P)-binding Rossmann-like Domain"/>
    <property type="match status" value="1"/>
</dbReference>
<gene>
    <name evidence="2" type="ORF">GCM10010226_82680</name>
</gene>
<accession>A0A918HPZ3</accession>
<dbReference type="AlphaFoldDB" id="A0A918HPZ3"/>
<dbReference type="InterPro" id="IPR036291">
    <property type="entry name" value="NAD(P)-bd_dom_sf"/>
</dbReference>
<reference evidence="2" key="1">
    <citation type="journal article" date="2014" name="Int. J. Syst. Evol. Microbiol.">
        <title>Complete genome sequence of Corynebacterium casei LMG S-19264T (=DSM 44701T), isolated from a smear-ripened cheese.</title>
        <authorList>
            <consortium name="US DOE Joint Genome Institute (JGI-PGF)"/>
            <person name="Walter F."/>
            <person name="Albersmeier A."/>
            <person name="Kalinowski J."/>
            <person name="Ruckert C."/>
        </authorList>
    </citation>
    <scope>NUCLEOTIDE SEQUENCE</scope>
    <source>
        <strain evidence="2">JCM 4125</strain>
    </source>
</reference>
<evidence type="ECO:0000313" key="3">
    <source>
        <dbReference type="Proteomes" id="UP000646776"/>
    </source>
</evidence>
<evidence type="ECO:0000313" key="2">
    <source>
        <dbReference type="EMBL" id="GGT92145.1"/>
    </source>
</evidence>